<dbReference type="SUPFAM" id="SSF55136">
    <property type="entry name" value="Probable bacterial effector-binding domain"/>
    <property type="match status" value="1"/>
</dbReference>
<dbReference type="Gene3D" id="3.30.530.20">
    <property type="match status" value="1"/>
</dbReference>
<feature type="domain" description="GyrI-like small molecule binding" evidence="2">
    <location>
        <begin position="205"/>
        <end position="339"/>
    </location>
</feature>
<sequence length="340" mass="38569">MKVLKYSFILLLIIIIGGSIFFTLKDGSYDITQSRTIQAPPQVIFEQIEDFKNWENWNPWLEDESVTSTMGTQTQGVNGYYSFTDEYGNGKMTINGIEPNTSISMDMFYDNGMTESNSEVTMKLIEVENGTKVIWNTKGEQGLLDKVIGTLFGFNMEEEITPMYEKGLENLEQVVLQQMKVFSINVDGIIETGGGYFLYMSSSSKLNNIPELKSQMLQNIMSYMQRNNIDMYGMPRIIYEKLDPLNNSTIFSAAVPVQNREITATGSNILSSYQEPGKAVKVTLKGSYDNITAAWNKGKEFIKQNGLERSELPIYEIYKTNSDLTPNPADYLTEIYFPIL</sequence>
<dbReference type="AlphaFoldDB" id="A0A1Z8B9N8"/>
<evidence type="ECO:0000313" key="4">
    <source>
        <dbReference type="Proteomes" id="UP000196102"/>
    </source>
</evidence>
<name>A0A1Z8B9N8_9FLAO</name>
<dbReference type="SUPFAM" id="SSF55961">
    <property type="entry name" value="Bet v1-like"/>
    <property type="match status" value="1"/>
</dbReference>
<comment type="caution">
    <text evidence="3">The sequence shown here is derived from an EMBL/GenBank/DDBJ whole genome shotgun (WGS) entry which is preliminary data.</text>
</comment>
<keyword evidence="1" id="KW-1133">Transmembrane helix</keyword>
<evidence type="ECO:0000313" key="3">
    <source>
        <dbReference type="EMBL" id="OUS19250.1"/>
    </source>
</evidence>
<dbReference type="InterPro" id="IPR023393">
    <property type="entry name" value="START-like_dom_sf"/>
</dbReference>
<keyword evidence="1" id="KW-0472">Membrane</keyword>
<gene>
    <name evidence="3" type="ORF">A9Q93_02425</name>
</gene>
<dbReference type="RefSeq" id="WP_303685795.1">
    <property type="nucleotide sequence ID" value="NZ_CAJXYO010000005.1"/>
</dbReference>
<evidence type="ECO:0000259" key="2">
    <source>
        <dbReference type="Pfam" id="PF06445"/>
    </source>
</evidence>
<dbReference type="InterPro" id="IPR029442">
    <property type="entry name" value="GyrI-like"/>
</dbReference>
<feature type="transmembrane region" description="Helical" evidence="1">
    <location>
        <begin position="6"/>
        <end position="24"/>
    </location>
</feature>
<dbReference type="Pfam" id="PF06445">
    <property type="entry name" value="GyrI-like"/>
    <property type="match status" value="1"/>
</dbReference>
<evidence type="ECO:0000256" key="1">
    <source>
        <dbReference type="SAM" id="Phobius"/>
    </source>
</evidence>
<dbReference type="InterPro" id="IPR019587">
    <property type="entry name" value="Polyketide_cyclase/dehydratase"/>
</dbReference>
<organism evidence="3 4">
    <name type="scientific">Nonlabens dokdonensis</name>
    <dbReference type="NCBI Taxonomy" id="328515"/>
    <lineage>
        <taxon>Bacteria</taxon>
        <taxon>Pseudomonadati</taxon>
        <taxon>Bacteroidota</taxon>
        <taxon>Flavobacteriia</taxon>
        <taxon>Flavobacteriales</taxon>
        <taxon>Flavobacteriaceae</taxon>
        <taxon>Nonlabens</taxon>
    </lineage>
</organism>
<keyword evidence="1" id="KW-0812">Transmembrane</keyword>
<dbReference type="Gene3D" id="3.20.80.10">
    <property type="entry name" value="Regulatory factor, effector binding domain"/>
    <property type="match status" value="1"/>
</dbReference>
<dbReference type="EMBL" id="MAAX01000039">
    <property type="protein sequence ID" value="OUS19250.1"/>
    <property type="molecule type" value="Genomic_DNA"/>
</dbReference>
<protein>
    <recommendedName>
        <fullName evidence="2">GyrI-like small molecule binding domain-containing protein</fullName>
    </recommendedName>
</protein>
<dbReference type="Pfam" id="PF10604">
    <property type="entry name" value="Polyketide_cyc2"/>
    <property type="match status" value="1"/>
</dbReference>
<accession>A0A1Z8B9N8</accession>
<dbReference type="CDD" id="cd07818">
    <property type="entry name" value="SRPBCC_1"/>
    <property type="match status" value="1"/>
</dbReference>
<dbReference type="InterPro" id="IPR011256">
    <property type="entry name" value="Reg_factor_effector_dom_sf"/>
</dbReference>
<proteinExistence type="predicted"/>
<dbReference type="Proteomes" id="UP000196102">
    <property type="component" value="Unassembled WGS sequence"/>
</dbReference>
<reference evidence="4" key="1">
    <citation type="journal article" date="2017" name="Proc. Natl. Acad. Sci. U.S.A.">
        <title>Simulation of Deepwater Horizon oil plume reveals substrate specialization within a complex community of hydrocarbon-degraders.</title>
        <authorList>
            <person name="Hu P."/>
            <person name="Dubinsky E.A."/>
            <person name="Probst A.J."/>
            <person name="Wang J."/>
            <person name="Sieber C.M.K."/>
            <person name="Tom L.M."/>
            <person name="Gardinali P."/>
            <person name="Banfield J.F."/>
            <person name="Atlas R.M."/>
            <person name="Andersen G.L."/>
        </authorList>
    </citation>
    <scope>NUCLEOTIDE SEQUENCE [LARGE SCALE GENOMIC DNA]</scope>
</reference>